<proteinExistence type="predicted"/>
<evidence type="ECO:0000313" key="2">
    <source>
        <dbReference type="EMBL" id="MPC33296.1"/>
    </source>
</evidence>
<dbReference type="Proteomes" id="UP000324222">
    <property type="component" value="Unassembled WGS sequence"/>
</dbReference>
<dbReference type="EMBL" id="VSRR010002800">
    <property type="protein sequence ID" value="MPC33296.1"/>
    <property type="molecule type" value="Genomic_DNA"/>
</dbReference>
<name>A0A5B7EJB8_PORTR</name>
<protein>
    <submittedName>
        <fullName evidence="2">Uncharacterized protein</fullName>
    </submittedName>
</protein>
<reference evidence="2 3" key="1">
    <citation type="submission" date="2019-05" db="EMBL/GenBank/DDBJ databases">
        <title>Another draft genome of Portunus trituberculatus and its Hox gene families provides insights of decapod evolution.</title>
        <authorList>
            <person name="Jeong J.-H."/>
            <person name="Song I."/>
            <person name="Kim S."/>
            <person name="Choi T."/>
            <person name="Kim D."/>
            <person name="Ryu S."/>
            <person name="Kim W."/>
        </authorList>
    </citation>
    <scope>NUCLEOTIDE SEQUENCE [LARGE SCALE GENOMIC DNA]</scope>
    <source>
        <tissue evidence="2">Muscle</tissue>
    </source>
</reference>
<sequence length="126" mass="14454">MHIRNAISGNKDLRIIVLLKQNQEIRLGFRRDVAPRLKRIRKKMEIEPSPEDAYKRLKNNNNNNNNLMKTPPPPPPQTTTTTTTTISSTITTAAFTSPSACRVATSRRLLHQYICREDKEVESARR</sequence>
<organism evidence="2 3">
    <name type="scientific">Portunus trituberculatus</name>
    <name type="common">Swimming crab</name>
    <name type="synonym">Neptunus trituberculatus</name>
    <dbReference type="NCBI Taxonomy" id="210409"/>
    <lineage>
        <taxon>Eukaryota</taxon>
        <taxon>Metazoa</taxon>
        <taxon>Ecdysozoa</taxon>
        <taxon>Arthropoda</taxon>
        <taxon>Crustacea</taxon>
        <taxon>Multicrustacea</taxon>
        <taxon>Malacostraca</taxon>
        <taxon>Eumalacostraca</taxon>
        <taxon>Eucarida</taxon>
        <taxon>Decapoda</taxon>
        <taxon>Pleocyemata</taxon>
        <taxon>Brachyura</taxon>
        <taxon>Eubrachyura</taxon>
        <taxon>Portunoidea</taxon>
        <taxon>Portunidae</taxon>
        <taxon>Portuninae</taxon>
        <taxon>Portunus</taxon>
    </lineage>
</organism>
<comment type="caution">
    <text evidence="2">The sequence shown here is derived from an EMBL/GenBank/DDBJ whole genome shotgun (WGS) entry which is preliminary data.</text>
</comment>
<evidence type="ECO:0000313" key="3">
    <source>
        <dbReference type="Proteomes" id="UP000324222"/>
    </source>
</evidence>
<evidence type="ECO:0000256" key="1">
    <source>
        <dbReference type="SAM" id="MobiDB-lite"/>
    </source>
</evidence>
<dbReference type="AlphaFoldDB" id="A0A5B7EJB8"/>
<gene>
    <name evidence="2" type="ORF">E2C01_026640</name>
</gene>
<keyword evidence="3" id="KW-1185">Reference proteome</keyword>
<feature type="region of interest" description="Disordered" evidence="1">
    <location>
        <begin position="48"/>
        <end position="84"/>
    </location>
</feature>
<accession>A0A5B7EJB8</accession>